<comment type="caution">
    <text evidence="1">The sequence shown here is derived from an EMBL/GenBank/DDBJ whole genome shotgun (WGS) entry which is preliminary data.</text>
</comment>
<dbReference type="AlphaFoldDB" id="A0A0P8AJP5"/>
<accession>A0A0P8AJP5</accession>
<proteinExistence type="predicted"/>
<evidence type="ECO:0000313" key="2">
    <source>
        <dbReference type="Proteomes" id="UP000050421"/>
    </source>
</evidence>
<sequence>MNKPLGYLAIFKMMEEISLRREINYWATTLISKMNRIPILFFFALFFLFQNCGNKESLNSTISTKNIKISRDFLTEDVSEFIPEKLDTINLELPGNPPLTTIQDLVFSQNFFLLLDRKQGLLKFDNNGKFLLKIGEFGEGPDEYAMPYAVQLDEKKNIVYVADWQKMVILTYSLEGNFESTSSKLPGHPISFYKENDSLLVVQETIKGTKEQPREVIISSLKPNSLEIVNGESPVYSFHSNFTTIHPIPRILSRVRNSSLFYMPIILGEISSHSDRDTIFRKQGGRLSPEYLLHFIGFDNTLQLGINQMVMSDAYAFLRVVYDNRSCFLGIDLESNSPPIHLKKLFNQEMTDEMIPKPFKGDVYYSILRDKENALEKNPQLVFYRVPEASN</sequence>
<dbReference type="InterPro" id="IPR011042">
    <property type="entry name" value="6-blade_b-propeller_TolB-like"/>
</dbReference>
<dbReference type="Proteomes" id="UP000050421">
    <property type="component" value="Unassembled WGS sequence"/>
</dbReference>
<protein>
    <recommendedName>
        <fullName evidence="3">6-bladed beta-propeller</fullName>
    </recommendedName>
</protein>
<dbReference type="eggNOG" id="COG3391">
    <property type="taxonomic scope" value="Bacteria"/>
</dbReference>
<dbReference type="STRING" id="1305737.GCA_000526355_02233"/>
<evidence type="ECO:0008006" key="3">
    <source>
        <dbReference type="Google" id="ProtNLM"/>
    </source>
</evidence>
<name>A0A0P8AJP5_9BACT</name>
<dbReference type="Gene3D" id="2.120.10.30">
    <property type="entry name" value="TolB, C-terminal domain"/>
    <property type="match status" value="1"/>
</dbReference>
<organism evidence="1 2">
    <name type="scientific">Algoriphagus marincola HL-49</name>
    <dbReference type="NCBI Taxonomy" id="1305737"/>
    <lineage>
        <taxon>Bacteria</taxon>
        <taxon>Pseudomonadati</taxon>
        <taxon>Bacteroidota</taxon>
        <taxon>Cytophagia</taxon>
        <taxon>Cytophagales</taxon>
        <taxon>Cyclobacteriaceae</taxon>
        <taxon>Algoriphagus</taxon>
    </lineage>
</organism>
<reference evidence="1 2" key="1">
    <citation type="submission" date="2015-09" db="EMBL/GenBank/DDBJ databases">
        <title>Identification and resolution of microdiversity through metagenomic sequencing of parallel consortia.</title>
        <authorList>
            <person name="Nelson W.C."/>
            <person name="Romine M.F."/>
            <person name="Lindemann S.R."/>
        </authorList>
    </citation>
    <scope>NUCLEOTIDE SEQUENCE [LARGE SCALE GENOMIC DNA]</scope>
    <source>
        <strain evidence="1">HL-49</strain>
    </source>
</reference>
<dbReference type="EMBL" id="LJXT01000047">
    <property type="protein sequence ID" value="KPQ15781.1"/>
    <property type="molecule type" value="Genomic_DNA"/>
</dbReference>
<dbReference type="PATRIC" id="fig|1305737.6.peg.2374"/>
<dbReference type="Pfam" id="PF17170">
    <property type="entry name" value="DUF5128"/>
    <property type="match status" value="1"/>
</dbReference>
<evidence type="ECO:0000313" key="1">
    <source>
        <dbReference type="EMBL" id="KPQ15781.1"/>
    </source>
</evidence>
<dbReference type="SUPFAM" id="SSF63825">
    <property type="entry name" value="YWTD domain"/>
    <property type="match status" value="1"/>
</dbReference>
<gene>
    <name evidence="1" type="ORF">HLUCCX10_08735</name>
</gene>